<dbReference type="EMBL" id="JF974296">
    <property type="protein sequence ID" value="AGH57614.1"/>
    <property type="molecule type" value="Genomic_DNA"/>
</dbReference>
<name>M4T413_9CAUD</name>
<dbReference type="GO" id="GO:0019028">
    <property type="term" value="C:viral capsid"/>
    <property type="evidence" value="ECO:0007669"/>
    <property type="project" value="UniProtKB-KW"/>
</dbReference>
<evidence type="ECO:0000256" key="1">
    <source>
        <dbReference type="SAM" id="MobiDB-lite"/>
    </source>
</evidence>
<evidence type="ECO:0000313" key="3">
    <source>
        <dbReference type="Proteomes" id="UP000204048"/>
    </source>
</evidence>
<dbReference type="GeneID" id="15010827"/>
<dbReference type="Proteomes" id="UP000204048">
    <property type="component" value="Segment"/>
</dbReference>
<dbReference type="NCBIfam" id="TIGR04387">
    <property type="entry name" value="capsid_maj_N4"/>
    <property type="match status" value="1"/>
</dbReference>
<feature type="region of interest" description="Disordered" evidence="1">
    <location>
        <begin position="1"/>
        <end position="23"/>
    </location>
</feature>
<dbReference type="RefSeq" id="YP_007674292.1">
    <property type="nucleotide sequence ID" value="NC_020849.1"/>
</dbReference>
<protein>
    <submittedName>
        <fullName evidence="2">Major coat protein</fullName>
    </submittedName>
</protein>
<reference evidence="2 3" key="1">
    <citation type="submission" date="2010-11" db="EMBL/GenBank/DDBJ databases">
        <title>The Genome Sequence of Pseudoalteromonas phage pYD6-A.</title>
        <authorList>
            <consortium name="The Broad Institute Genome Sequencing Platform"/>
            <person name="Henn M.R."/>
            <person name="Wolf A."/>
            <person name="Jost G."/>
            <person name="Levin J."/>
            <person name="Malboeuf C."/>
            <person name="Casali M."/>
            <person name="Russ C."/>
            <person name="Lennon N."/>
            <person name="Chapman S.B."/>
            <person name="Erlich R."/>
            <person name="Young S.K."/>
            <person name="Yandava C."/>
            <person name="Zeng Q."/>
            <person name="Alvarado L."/>
            <person name="Anderson S."/>
            <person name="Berlin A."/>
            <person name="Chen Z."/>
            <person name="Freedman E."/>
            <person name="Gellesch M."/>
            <person name="Goldberg J."/>
            <person name="Green L."/>
            <person name="Griggs A."/>
            <person name="Gujja S."/>
            <person name="Heilman E.R."/>
            <person name="Heiman D."/>
            <person name="Hollinger A."/>
            <person name="Howarth C."/>
            <person name="Larson L."/>
            <person name="Mehta T."/>
            <person name="Pearson M."/>
            <person name="Roberts A."/>
            <person name="Ryan E."/>
            <person name="Saif S."/>
            <person name="Shea T."/>
            <person name="Shenoy N."/>
            <person name="Sisk P."/>
            <person name="Stolte C."/>
            <person name="Sykes S."/>
            <person name="White J."/>
            <person name="Haas B."/>
            <person name="Nusbaum C."/>
            <person name="Birren B."/>
        </authorList>
    </citation>
    <scope>NUCLEOTIDE SEQUENCE [LARGE SCALE GENOMIC DNA]</scope>
    <source>
        <strain evidence="3">pYD6-A</strain>
    </source>
</reference>
<evidence type="ECO:0000313" key="2">
    <source>
        <dbReference type="EMBL" id="AGH57614.1"/>
    </source>
</evidence>
<proteinExistence type="predicted"/>
<dbReference type="KEGG" id="vg:15010827"/>
<keyword evidence="2" id="KW-0167">Capsid protein</keyword>
<keyword evidence="3" id="KW-1185">Reference proteome</keyword>
<organism evidence="2 3">
    <name type="scientific">Pseudoalteromonas phage pYD6-A</name>
    <dbReference type="NCBI Taxonomy" id="754052"/>
    <lineage>
        <taxon>Viruses</taxon>
        <taxon>Duplodnaviria</taxon>
        <taxon>Heunggongvirae</taxon>
        <taxon>Uroviricota</taxon>
        <taxon>Caudoviricetes</taxon>
        <taxon>Schitoviridae</taxon>
        <taxon>Fuhrmanvirinae</taxon>
        <taxon>Matsuvirus</taxon>
        <taxon>Matsuvirus pYD6A</taxon>
    </lineage>
</organism>
<keyword evidence="2" id="KW-0946">Virion</keyword>
<gene>
    <name evidence="2" type="ORF">PYDG_00085</name>
</gene>
<accession>M4T413</accession>
<dbReference type="OrthoDB" id="2832at10239"/>
<sequence length="482" mass="52237">MAVAIPTSGPYNVDQRKYGTGTDSSIGPQIRTDYYKKRALIEAVKDSVFSPMADTTAMPKHFGKTIKQYHYLPLLDDRNINDQGIDAAGAAVNQAVTIHIAWGANGAAVPYQMHGETVKGTGVDAAAALADAQAKAVSVFTQMGLFDTDYATSKTAAEAAGFLVTESAAYPETGNLYGSSKDVGTIAAKLPVLSEHGGRVNRVGFRRIEIEGSIEKFGFFDEYTQESLDFDTDEELEMHVHREMLRGANEITEDMIQSDLLNGAGVVMFAGDATGDAEMSPEGGVADEVTYDDFVKLAIELQNNRTPRQTRVISGSRMIDTKVIDGGYVMFVGSEMVPTLKRLTDYFGDRAFVEAKHYAAAGTLMKGEVGSVDHFRIVVAQEMQHWAGAGAAVGTNPGYRETAGNYDVFPLLVIGQGAFTTIGFQTDGNGVKFKIVHKKPGTNTADKNDPYGETGFMSIKWYYGSMILRPERLALIKSVARW</sequence>